<protein>
    <submittedName>
        <fullName evidence="2">Uncharacterized protein</fullName>
    </submittedName>
</protein>
<dbReference type="GeneID" id="96247965"/>
<name>A0ABV2X278_9NOCA</name>
<dbReference type="EMBL" id="JBEYBF010000060">
    <property type="protein sequence ID" value="MEU1957259.1"/>
    <property type="molecule type" value="Genomic_DNA"/>
</dbReference>
<organism evidence="2 3">
    <name type="scientific">Nocardia rhamnosiphila</name>
    <dbReference type="NCBI Taxonomy" id="426716"/>
    <lineage>
        <taxon>Bacteria</taxon>
        <taxon>Bacillati</taxon>
        <taxon>Actinomycetota</taxon>
        <taxon>Actinomycetes</taxon>
        <taxon>Mycobacteriales</taxon>
        <taxon>Nocardiaceae</taxon>
        <taxon>Nocardia</taxon>
    </lineage>
</organism>
<dbReference type="RefSeq" id="WP_030525617.1">
    <property type="nucleotide sequence ID" value="NZ_JBEYBD010000027.1"/>
</dbReference>
<feature type="region of interest" description="Disordered" evidence="1">
    <location>
        <begin position="1"/>
        <end position="95"/>
    </location>
</feature>
<evidence type="ECO:0000313" key="3">
    <source>
        <dbReference type="Proteomes" id="UP001550628"/>
    </source>
</evidence>
<proteinExistence type="predicted"/>
<comment type="caution">
    <text evidence="2">The sequence shown here is derived from an EMBL/GenBank/DDBJ whole genome shotgun (WGS) entry which is preliminary data.</text>
</comment>
<dbReference type="Proteomes" id="UP001550628">
    <property type="component" value="Unassembled WGS sequence"/>
</dbReference>
<accession>A0ABV2X278</accession>
<reference evidence="2 3" key="1">
    <citation type="submission" date="2024-06" db="EMBL/GenBank/DDBJ databases">
        <title>The Natural Products Discovery Center: Release of the First 8490 Sequenced Strains for Exploring Actinobacteria Biosynthetic Diversity.</title>
        <authorList>
            <person name="Kalkreuter E."/>
            <person name="Kautsar S.A."/>
            <person name="Yang D."/>
            <person name="Bader C.D."/>
            <person name="Teijaro C.N."/>
            <person name="Fluegel L."/>
            <person name="Davis C.M."/>
            <person name="Simpson J.R."/>
            <person name="Lauterbach L."/>
            <person name="Steele A.D."/>
            <person name="Gui C."/>
            <person name="Meng S."/>
            <person name="Li G."/>
            <person name="Viehrig K."/>
            <person name="Ye F."/>
            <person name="Su P."/>
            <person name="Kiefer A.F."/>
            <person name="Nichols A."/>
            <person name="Cepeda A.J."/>
            <person name="Yan W."/>
            <person name="Fan B."/>
            <person name="Jiang Y."/>
            <person name="Adhikari A."/>
            <person name="Zheng C.-J."/>
            <person name="Schuster L."/>
            <person name="Cowan T.M."/>
            <person name="Smanski M.J."/>
            <person name="Chevrette M.G."/>
            <person name="De Carvalho L.P.S."/>
            <person name="Shen B."/>
        </authorList>
    </citation>
    <scope>NUCLEOTIDE SEQUENCE [LARGE SCALE GENOMIC DNA]</scope>
    <source>
        <strain evidence="2 3">NPDC019708</strain>
    </source>
</reference>
<evidence type="ECO:0000313" key="2">
    <source>
        <dbReference type="EMBL" id="MEU1957259.1"/>
    </source>
</evidence>
<keyword evidence="3" id="KW-1185">Reference proteome</keyword>
<evidence type="ECO:0000256" key="1">
    <source>
        <dbReference type="SAM" id="MobiDB-lite"/>
    </source>
</evidence>
<feature type="compositionally biased region" description="Acidic residues" evidence="1">
    <location>
        <begin position="84"/>
        <end position="95"/>
    </location>
</feature>
<gene>
    <name evidence="2" type="ORF">ABZ510_36105</name>
</gene>
<sequence length="95" mass="10246">MAQRDKLPRTIDPGTFEAMSEADRAEQAAPVDPDEAPYGDIDPRSVPDDMPVPDEPAVVGGRPDEWHANPADIAEQAIPVPQGDDYEGDYGDDEA</sequence>